<dbReference type="AlphaFoldDB" id="A0A4V2YAP1"/>
<dbReference type="GO" id="GO:0051538">
    <property type="term" value="F:3 iron, 4 sulfur cluster binding"/>
    <property type="evidence" value="ECO:0007669"/>
    <property type="project" value="UniProtKB-KW"/>
</dbReference>
<evidence type="ECO:0000313" key="8">
    <source>
        <dbReference type="EMBL" id="TDD04486.1"/>
    </source>
</evidence>
<dbReference type="Pfam" id="PF13459">
    <property type="entry name" value="Fer4_15"/>
    <property type="match status" value="1"/>
</dbReference>
<dbReference type="EMBL" id="SMKS01000030">
    <property type="protein sequence ID" value="TDD04486.1"/>
    <property type="molecule type" value="Genomic_DNA"/>
</dbReference>
<keyword evidence="4" id="KW-0249">Electron transport</keyword>
<sequence>MARVRADTGKCEGHANCQIAAPDFFDLDEDGTVETLQDTVDESHRAEVEEAVRNCPVDALRIEQ</sequence>
<dbReference type="GO" id="GO:0046872">
    <property type="term" value="F:metal ion binding"/>
    <property type="evidence" value="ECO:0007669"/>
    <property type="project" value="UniProtKB-KW"/>
</dbReference>
<evidence type="ECO:0000256" key="2">
    <source>
        <dbReference type="ARBA" id="ARBA00022448"/>
    </source>
</evidence>
<keyword evidence="2" id="KW-0813">Transport</keyword>
<evidence type="ECO:0000256" key="5">
    <source>
        <dbReference type="ARBA" id="ARBA00023004"/>
    </source>
</evidence>
<reference evidence="8 9" key="1">
    <citation type="submission" date="2019-03" db="EMBL/GenBank/DDBJ databases">
        <title>Draft genome sequences of novel Actinobacteria.</title>
        <authorList>
            <person name="Sahin N."/>
            <person name="Ay H."/>
            <person name="Saygin H."/>
        </authorList>
    </citation>
    <scope>NUCLEOTIDE SEQUENCE [LARGE SCALE GENOMIC DNA]</scope>
    <source>
        <strain evidence="8 9">16K309</strain>
    </source>
</reference>
<accession>A0A4V2YAP1</accession>
<evidence type="ECO:0000256" key="1">
    <source>
        <dbReference type="ARBA" id="ARBA00001927"/>
    </source>
</evidence>
<evidence type="ECO:0000256" key="6">
    <source>
        <dbReference type="ARBA" id="ARBA00023014"/>
    </source>
</evidence>
<evidence type="ECO:0000256" key="3">
    <source>
        <dbReference type="ARBA" id="ARBA00022723"/>
    </source>
</evidence>
<dbReference type="Proteomes" id="UP000295674">
    <property type="component" value="Unassembled WGS sequence"/>
</dbReference>
<gene>
    <name evidence="8" type="ORF">E1181_17760</name>
</gene>
<keyword evidence="9" id="KW-1185">Reference proteome</keyword>
<dbReference type="RefSeq" id="WP_132676183.1">
    <property type="nucleotide sequence ID" value="NZ_SMKS01000030.1"/>
</dbReference>
<protein>
    <submittedName>
        <fullName evidence="8">Ferredoxin</fullName>
    </submittedName>
</protein>
<evidence type="ECO:0000313" key="9">
    <source>
        <dbReference type="Proteomes" id="UP000295674"/>
    </source>
</evidence>
<organism evidence="8 9">
    <name type="scientific">Saccharopolyspora terrae</name>
    <dbReference type="NCBI Taxonomy" id="2530384"/>
    <lineage>
        <taxon>Bacteria</taxon>
        <taxon>Bacillati</taxon>
        <taxon>Actinomycetota</taxon>
        <taxon>Actinomycetes</taxon>
        <taxon>Pseudonocardiales</taxon>
        <taxon>Pseudonocardiaceae</taxon>
        <taxon>Saccharopolyspora</taxon>
    </lineage>
</organism>
<dbReference type="InterPro" id="IPR051269">
    <property type="entry name" value="Fe-S_cluster_ET"/>
</dbReference>
<keyword evidence="6" id="KW-0411">Iron-sulfur</keyword>
<comment type="caution">
    <text evidence="8">The sequence shown here is derived from an EMBL/GenBank/DDBJ whole genome shotgun (WGS) entry which is preliminary data.</text>
</comment>
<evidence type="ECO:0000256" key="4">
    <source>
        <dbReference type="ARBA" id="ARBA00022982"/>
    </source>
</evidence>
<dbReference type="PANTHER" id="PTHR36923:SF3">
    <property type="entry name" value="FERREDOXIN"/>
    <property type="match status" value="1"/>
</dbReference>
<keyword evidence="7" id="KW-0003">3Fe-4S</keyword>
<dbReference type="SUPFAM" id="SSF54862">
    <property type="entry name" value="4Fe-4S ferredoxins"/>
    <property type="match status" value="1"/>
</dbReference>
<dbReference type="Gene3D" id="3.30.70.20">
    <property type="match status" value="1"/>
</dbReference>
<dbReference type="OrthoDB" id="14703at2"/>
<keyword evidence="5" id="KW-0408">Iron</keyword>
<dbReference type="PANTHER" id="PTHR36923">
    <property type="entry name" value="FERREDOXIN"/>
    <property type="match status" value="1"/>
</dbReference>
<keyword evidence="3" id="KW-0479">Metal-binding</keyword>
<proteinExistence type="predicted"/>
<comment type="cofactor">
    <cofactor evidence="1">
        <name>[3Fe-4S] cluster</name>
        <dbReference type="ChEBI" id="CHEBI:21137"/>
    </cofactor>
</comment>
<name>A0A4V2YAP1_9PSEU</name>
<evidence type="ECO:0000256" key="7">
    <source>
        <dbReference type="ARBA" id="ARBA00023291"/>
    </source>
</evidence>